<protein>
    <submittedName>
        <fullName evidence="2">Uncharacterized protein</fullName>
    </submittedName>
</protein>
<gene>
    <name evidence="2" type="ORF">J5Y03_10105</name>
</gene>
<feature type="region of interest" description="Disordered" evidence="1">
    <location>
        <begin position="59"/>
        <end position="78"/>
    </location>
</feature>
<reference evidence="2" key="1">
    <citation type="submission" date="2021-04" db="EMBL/GenBank/DDBJ databases">
        <title>Genome seq and assembly of Bacillus sp.</title>
        <authorList>
            <person name="Chhetri G."/>
        </authorList>
    </citation>
    <scope>NUCLEOTIDE SEQUENCE</scope>
    <source>
        <strain evidence="2">RG28</strain>
    </source>
</reference>
<feature type="compositionally biased region" description="Low complexity" evidence="1">
    <location>
        <begin position="59"/>
        <end position="75"/>
    </location>
</feature>
<dbReference type="AlphaFoldDB" id="A0A940SJ05"/>
<dbReference type="RefSeq" id="WP_209405189.1">
    <property type="nucleotide sequence ID" value="NZ_JAGIYQ010000005.1"/>
</dbReference>
<evidence type="ECO:0000313" key="3">
    <source>
        <dbReference type="Proteomes" id="UP000682134"/>
    </source>
</evidence>
<comment type="caution">
    <text evidence="2">The sequence shown here is derived from an EMBL/GenBank/DDBJ whole genome shotgun (WGS) entry which is preliminary data.</text>
</comment>
<dbReference type="Proteomes" id="UP000682134">
    <property type="component" value="Unassembled WGS sequence"/>
</dbReference>
<name>A0A940SJ05_9BACI</name>
<proteinExistence type="predicted"/>
<accession>A0A940SJ05</accession>
<organism evidence="2 3">
    <name type="scientific">Gottfriedia endophytica</name>
    <dbReference type="NCBI Taxonomy" id="2820819"/>
    <lineage>
        <taxon>Bacteria</taxon>
        <taxon>Bacillati</taxon>
        <taxon>Bacillota</taxon>
        <taxon>Bacilli</taxon>
        <taxon>Bacillales</taxon>
        <taxon>Bacillaceae</taxon>
        <taxon>Gottfriedia</taxon>
    </lineage>
</organism>
<keyword evidence="3" id="KW-1185">Reference proteome</keyword>
<evidence type="ECO:0000256" key="1">
    <source>
        <dbReference type="SAM" id="MobiDB-lite"/>
    </source>
</evidence>
<dbReference type="EMBL" id="JAGIYQ010000005">
    <property type="protein sequence ID" value="MBP0725540.1"/>
    <property type="molecule type" value="Genomic_DNA"/>
</dbReference>
<evidence type="ECO:0000313" key="2">
    <source>
        <dbReference type="EMBL" id="MBP0725540.1"/>
    </source>
</evidence>
<sequence length="101" mass="11233">MPIVKMKTAMVSEDFSYVAGDLILVTDDVSEAWIENGIAEAFTDKRKIKQLSEDIQNHNTTTEENTNILENEQQESSQTLNSEVVETAPSVEVVNNNATTE</sequence>